<comment type="similarity">
    <text evidence="2">Belongs to the eIF-2B gamma/epsilon subunits family.</text>
</comment>
<keyword evidence="9" id="KW-1185">Reference proteome</keyword>
<name>A0AAJ7BT29_CEPCN</name>
<keyword evidence="10" id="KW-0396">Initiation factor</keyword>
<dbReference type="GO" id="GO:0005829">
    <property type="term" value="C:cytosol"/>
    <property type="evidence" value="ECO:0007669"/>
    <property type="project" value="UniProtKB-SubCell"/>
</dbReference>
<dbReference type="Pfam" id="PF00483">
    <property type="entry name" value="NTP_transferase"/>
    <property type="match status" value="1"/>
</dbReference>
<dbReference type="FunFam" id="1.25.40.180:FF:000022">
    <property type="entry name" value="Translation initiation factor eIF-2B epsilon subunit"/>
    <property type="match status" value="1"/>
</dbReference>
<dbReference type="GO" id="GO:0005851">
    <property type="term" value="C:eukaryotic translation initiation factor 2B complex"/>
    <property type="evidence" value="ECO:0007669"/>
    <property type="project" value="TreeGrafter"/>
</dbReference>
<feature type="compositionally biased region" description="Acidic residues" evidence="7">
    <location>
        <begin position="372"/>
        <end position="382"/>
    </location>
</feature>
<protein>
    <recommendedName>
        <fullName evidence="4">Translation initiation factor eIF2B subunit epsilon</fullName>
    </recommendedName>
    <alternativeName>
        <fullName evidence="5">eIF2B GDP-GTP exchange factor subunit epsilon</fullName>
    </alternativeName>
</protein>
<dbReference type="Gene3D" id="3.90.550.10">
    <property type="entry name" value="Spore Coat Polysaccharide Biosynthesis Protein SpsA, Chain A"/>
    <property type="match status" value="1"/>
</dbReference>
<evidence type="ECO:0000313" key="9">
    <source>
        <dbReference type="Proteomes" id="UP000694920"/>
    </source>
</evidence>
<dbReference type="SUPFAM" id="SSF48371">
    <property type="entry name" value="ARM repeat"/>
    <property type="match status" value="1"/>
</dbReference>
<evidence type="ECO:0000313" key="10">
    <source>
        <dbReference type="RefSeq" id="XP_015592870.1"/>
    </source>
</evidence>
<dbReference type="Proteomes" id="UP000694920">
    <property type="component" value="Unplaced"/>
</dbReference>
<comment type="subunit">
    <text evidence="6">Component of the translation initiation factor 2B (eIF2B) complex which is a heterodecamer of two sets of five different subunits: alpha, beta, gamma, delta and epsilon. Subunits alpha, beta and delta comprise a regulatory subcomplex and subunits epsilon and gamma comprise a catalytic subcomplex. Within the complex, the hexameric regulatory complex resides at the center, with the two heterodimeric catalytic subcomplexes bound on opposite sides.</text>
</comment>
<dbReference type="SMART" id="SM00515">
    <property type="entry name" value="eIF5C"/>
    <property type="match status" value="1"/>
</dbReference>
<evidence type="ECO:0000259" key="8">
    <source>
        <dbReference type="PROSITE" id="PS51363"/>
    </source>
</evidence>
<dbReference type="PROSITE" id="PS51363">
    <property type="entry name" value="W2"/>
    <property type="match status" value="1"/>
</dbReference>
<gene>
    <name evidence="10" type="primary">LOC107266669</name>
</gene>
<dbReference type="RefSeq" id="XP_015592870.1">
    <property type="nucleotide sequence ID" value="XM_015737384.2"/>
</dbReference>
<dbReference type="GO" id="GO:0031369">
    <property type="term" value="F:translation initiation factor binding"/>
    <property type="evidence" value="ECO:0007669"/>
    <property type="project" value="InterPro"/>
</dbReference>
<dbReference type="GeneID" id="107266669"/>
<keyword evidence="10" id="KW-0648">Protein biosynthesis</keyword>
<evidence type="ECO:0000256" key="2">
    <source>
        <dbReference type="ARBA" id="ARBA00007878"/>
    </source>
</evidence>
<reference evidence="10" key="1">
    <citation type="submission" date="2025-08" db="UniProtKB">
        <authorList>
            <consortium name="RefSeq"/>
        </authorList>
    </citation>
    <scope>IDENTIFICATION</scope>
</reference>
<evidence type="ECO:0000256" key="6">
    <source>
        <dbReference type="ARBA" id="ARBA00046432"/>
    </source>
</evidence>
<evidence type="ECO:0000256" key="3">
    <source>
        <dbReference type="ARBA" id="ARBA00022490"/>
    </source>
</evidence>
<dbReference type="PANTHER" id="PTHR45887:SF1">
    <property type="entry name" value="TRANSLATION INITIATION FACTOR EIF-2B SUBUNIT EPSILON"/>
    <property type="match status" value="1"/>
</dbReference>
<dbReference type="CTD" id="31156"/>
<evidence type="ECO:0000256" key="4">
    <source>
        <dbReference type="ARBA" id="ARBA00044144"/>
    </source>
</evidence>
<dbReference type="PANTHER" id="PTHR45887">
    <property type="entry name" value="TRANSLATION INITIATION FACTOR EIF-2B SUBUNIT EPSILON"/>
    <property type="match status" value="1"/>
</dbReference>
<feature type="domain" description="W2" evidence="8">
    <location>
        <begin position="389"/>
        <end position="566"/>
    </location>
</feature>
<evidence type="ECO:0000256" key="7">
    <source>
        <dbReference type="SAM" id="MobiDB-lite"/>
    </source>
</evidence>
<dbReference type="InterPro" id="IPR029044">
    <property type="entry name" value="Nucleotide-diphossugar_trans"/>
</dbReference>
<feature type="compositionally biased region" description="Low complexity" evidence="7">
    <location>
        <begin position="383"/>
        <end position="392"/>
    </location>
</feature>
<feature type="region of interest" description="Disordered" evidence="7">
    <location>
        <begin position="363"/>
        <end position="392"/>
    </location>
</feature>
<dbReference type="InterPro" id="IPR005835">
    <property type="entry name" value="NTP_transferase_dom"/>
</dbReference>
<dbReference type="InterPro" id="IPR016024">
    <property type="entry name" value="ARM-type_fold"/>
</dbReference>
<dbReference type="InterPro" id="IPR003307">
    <property type="entry name" value="W2_domain"/>
</dbReference>
<accession>A0AAJ7BT29</accession>
<evidence type="ECO:0000256" key="1">
    <source>
        <dbReference type="ARBA" id="ARBA00004514"/>
    </source>
</evidence>
<organism evidence="9 10">
    <name type="scientific">Cephus cinctus</name>
    <name type="common">Wheat stem sawfly</name>
    <dbReference type="NCBI Taxonomy" id="211228"/>
    <lineage>
        <taxon>Eukaryota</taxon>
        <taxon>Metazoa</taxon>
        <taxon>Ecdysozoa</taxon>
        <taxon>Arthropoda</taxon>
        <taxon>Hexapoda</taxon>
        <taxon>Insecta</taxon>
        <taxon>Pterygota</taxon>
        <taxon>Neoptera</taxon>
        <taxon>Endopterygota</taxon>
        <taxon>Hymenoptera</taxon>
        <taxon>Cephoidea</taxon>
        <taxon>Cephidae</taxon>
        <taxon>Cephus</taxon>
    </lineage>
</organism>
<sequence>MSKITKKDVNSKLGKKDVLQAVVLADDFTTNLTPVQNVYPSILMPVVNVPLLDYLIETLVQSRIQELYLYCSSHIESLKKYVQSKNSDDISINLIISDGCRSLGDALRDIDTKGAIRGDFILIRGDAFTNANLKNLLELHRVRIEKDKGAAMTLLLRDVGSTNIPSLIEESSLVVADGSNNKVLFYKKLAKDEKKVKLELEWFLDHDKIEINTGLLDTHIYLCSPAVPPLFSDNFDFQTMEDFIRGVLMNEEILDSRIYWQRLDSEEYALPVTSWRAYHMLSREILQRHSYPLTPDTLSFLDKKVNLDACILSPSVHLKSNSSYVDSVLEYESGKLNVTKISELNLDTDKELLYFTCKESKDGKDCDGYSTDSEDSSSEDDSAPASPLPDDTNMFLSEVIDSLLRGYQDGLNCENLILEINSSRYAYNVSIREVSYNVIKAILSLPLHYLSDQKSPINQANYQSTLKKMISYFFTIIQNYIKTEDAQDDCLKAMEEAATTIQELLSFMQRLLHLFYERDILSEEKILEWYELNGDNENEVQSLEIKKAVGPFIKWLKEAEEDSSDNEED</sequence>
<dbReference type="Pfam" id="PF02020">
    <property type="entry name" value="W2"/>
    <property type="match status" value="1"/>
</dbReference>
<dbReference type="AlphaFoldDB" id="A0AAJ7BT29"/>
<dbReference type="GO" id="GO:0005085">
    <property type="term" value="F:guanyl-nucleotide exchange factor activity"/>
    <property type="evidence" value="ECO:0007669"/>
    <property type="project" value="InterPro"/>
</dbReference>
<dbReference type="GO" id="GO:0003743">
    <property type="term" value="F:translation initiation factor activity"/>
    <property type="evidence" value="ECO:0007669"/>
    <property type="project" value="UniProtKB-KW"/>
</dbReference>
<dbReference type="InterPro" id="IPR051956">
    <property type="entry name" value="eIF2B_epsilon"/>
</dbReference>
<evidence type="ECO:0000256" key="5">
    <source>
        <dbReference type="ARBA" id="ARBA00044345"/>
    </source>
</evidence>
<comment type="subcellular location">
    <subcellularLocation>
        <location evidence="1">Cytoplasm</location>
        <location evidence="1">Cytosol</location>
    </subcellularLocation>
</comment>
<keyword evidence="3" id="KW-0963">Cytoplasm</keyword>
<dbReference type="InterPro" id="IPR044123">
    <property type="entry name" value="W2_eIF2B_epsilon"/>
</dbReference>
<dbReference type="Gene3D" id="1.25.40.180">
    <property type="match status" value="1"/>
</dbReference>
<dbReference type="CDD" id="cd11558">
    <property type="entry name" value="W2_eIF2B_epsilon"/>
    <property type="match status" value="1"/>
</dbReference>
<proteinExistence type="inferred from homology"/>
<dbReference type="SUPFAM" id="SSF53448">
    <property type="entry name" value="Nucleotide-diphospho-sugar transferases"/>
    <property type="match status" value="1"/>
</dbReference>